<reference evidence="1 2" key="1">
    <citation type="journal article" date="2015" name="Sci. Rep.">
        <title>Chromosome-level genome map provides insights into diverse defense mechanisms in the medicinal fungus Ganoderma sinense.</title>
        <authorList>
            <person name="Zhu Y."/>
            <person name="Xu J."/>
            <person name="Sun C."/>
            <person name="Zhou S."/>
            <person name="Xu H."/>
            <person name="Nelson D.R."/>
            <person name="Qian J."/>
            <person name="Song J."/>
            <person name="Luo H."/>
            <person name="Xiang L."/>
            <person name="Li Y."/>
            <person name="Xu Z."/>
            <person name="Ji A."/>
            <person name="Wang L."/>
            <person name="Lu S."/>
            <person name="Hayward A."/>
            <person name="Sun W."/>
            <person name="Li X."/>
            <person name="Schwartz D.C."/>
            <person name="Wang Y."/>
            <person name="Chen S."/>
        </authorList>
    </citation>
    <scope>NUCLEOTIDE SEQUENCE [LARGE SCALE GENOMIC DNA]</scope>
    <source>
        <strain evidence="1 2">ZZ0214-1</strain>
    </source>
</reference>
<sequence length="192" mass="21071">MHARTTCRTRTASACTGSQHQEADLVFPEHGERAHGAHGQLEASGRDMEHGLAHSHAVRLHLAEVPGPILVLGLAIRSHKLPLPGRDLTSPVKDFDTKPIPGQETVTQGVILCERENNVDACTSKLFVRPAWAFRGSFPIIPYLSRFVPHFNNFLKPSECPLHVLTAGLMGARLMGRWKGGTRTILDAYSQT</sequence>
<protein>
    <submittedName>
        <fullName evidence="1">Uncharacterized protein</fullName>
    </submittedName>
</protein>
<organism evidence="1 2">
    <name type="scientific">Ganoderma sinense ZZ0214-1</name>
    <dbReference type="NCBI Taxonomy" id="1077348"/>
    <lineage>
        <taxon>Eukaryota</taxon>
        <taxon>Fungi</taxon>
        <taxon>Dikarya</taxon>
        <taxon>Basidiomycota</taxon>
        <taxon>Agaricomycotina</taxon>
        <taxon>Agaricomycetes</taxon>
        <taxon>Polyporales</taxon>
        <taxon>Polyporaceae</taxon>
        <taxon>Ganoderma</taxon>
    </lineage>
</organism>
<comment type="caution">
    <text evidence="1">The sequence shown here is derived from an EMBL/GenBank/DDBJ whole genome shotgun (WGS) entry which is preliminary data.</text>
</comment>
<gene>
    <name evidence="1" type="ORF">GSI_07549</name>
</gene>
<evidence type="ECO:0000313" key="2">
    <source>
        <dbReference type="Proteomes" id="UP000230002"/>
    </source>
</evidence>
<dbReference type="InterPro" id="IPR011008">
    <property type="entry name" value="Dimeric_a/b-barrel"/>
</dbReference>
<dbReference type="OrthoDB" id="3207336at2759"/>
<evidence type="ECO:0000313" key="1">
    <source>
        <dbReference type="EMBL" id="PIL30364.1"/>
    </source>
</evidence>
<name>A0A2G8S9B8_9APHY</name>
<dbReference type="Proteomes" id="UP000230002">
    <property type="component" value="Unassembled WGS sequence"/>
</dbReference>
<dbReference type="EMBL" id="AYKW01000015">
    <property type="protein sequence ID" value="PIL30364.1"/>
    <property type="molecule type" value="Genomic_DNA"/>
</dbReference>
<dbReference type="STRING" id="1077348.A0A2G8S9B8"/>
<accession>A0A2G8S9B8</accession>
<dbReference type="SUPFAM" id="SSF54909">
    <property type="entry name" value="Dimeric alpha+beta barrel"/>
    <property type="match status" value="1"/>
</dbReference>
<keyword evidence="2" id="KW-1185">Reference proteome</keyword>
<dbReference type="AlphaFoldDB" id="A0A2G8S9B8"/>
<proteinExistence type="predicted"/>